<evidence type="ECO:0000256" key="7">
    <source>
        <dbReference type="SAM" id="MobiDB-lite"/>
    </source>
</evidence>
<dbReference type="RefSeq" id="XP_030837770.1">
    <property type="nucleotide sequence ID" value="XM_030981910.1"/>
</dbReference>
<reference evidence="10" key="1">
    <citation type="submission" date="2015-02" db="EMBL/GenBank/DDBJ databases">
        <title>Genome sequencing for Strongylocentrotus purpuratus.</title>
        <authorList>
            <person name="Murali S."/>
            <person name="Liu Y."/>
            <person name="Vee V."/>
            <person name="English A."/>
            <person name="Wang M."/>
            <person name="Skinner E."/>
            <person name="Han Y."/>
            <person name="Muzny D.M."/>
            <person name="Worley K.C."/>
            <person name="Gibbs R.A."/>
        </authorList>
    </citation>
    <scope>NUCLEOTIDE SEQUENCE</scope>
</reference>
<dbReference type="GO" id="GO:0072594">
    <property type="term" value="P:establishment of protein localization to organelle"/>
    <property type="evidence" value="ECO:0000318"/>
    <property type="project" value="GO_Central"/>
</dbReference>
<evidence type="ECO:0000256" key="1">
    <source>
        <dbReference type="ARBA" id="ARBA00004251"/>
    </source>
</evidence>
<dbReference type="PANTHER" id="PTHR11506">
    <property type="entry name" value="LYSOSOME-ASSOCIATED MEMBRANE GLYCOPROTEIN"/>
    <property type="match status" value="1"/>
</dbReference>
<feature type="region of interest" description="Disordered" evidence="7">
    <location>
        <begin position="1"/>
        <end position="72"/>
    </location>
</feature>
<accession>A0A7M7NKE5</accession>
<dbReference type="GO" id="GO:0031902">
    <property type="term" value="C:late endosome membrane"/>
    <property type="evidence" value="ECO:0000318"/>
    <property type="project" value="GO_Central"/>
</dbReference>
<dbReference type="PANTHER" id="PTHR11506:SF35">
    <property type="entry name" value="LYSOSOME-ASSOCIATED MEMBRANE GLYCOPROTEIN 5"/>
    <property type="match status" value="1"/>
</dbReference>
<comment type="subcellular location">
    <subcellularLocation>
        <location evidence="1">Cell membrane</location>
        <topology evidence="1">Single-pass type I membrane protein</topology>
    </subcellularLocation>
</comment>
<organism evidence="9 10">
    <name type="scientific">Strongylocentrotus purpuratus</name>
    <name type="common">Purple sea urchin</name>
    <dbReference type="NCBI Taxonomy" id="7668"/>
    <lineage>
        <taxon>Eukaryota</taxon>
        <taxon>Metazoa</taxon>
        <taxon>Echinodermata</taxon>
        <taxon>Eleutherozoa</taxon>
        <taxon>Echinozoa</taxon>
        <taxon>Echinoidea</taxon>
        <taxon>Euechinoidea</taxon>
        <taxon>Echinacea</taxon>
        <taxon>Camarodonta</taxon>
        <taxon>Echinidea</taxon>
        <taxon>Strongylocentrotidae</taxon>
        <taxon>Strongylocentrotus</taxon>
    </lineage>
</organism>
<dbReference type="FunCoup" id="A0A7M7NKE5">
    <property type="interactions" value="340"/>
</dbReference>
<keyword evidence="6" id="KW-0325">Glycoprotein</keyword>
<dbReference type="Gene3D" id="2.40.160.110">
    <property type="match status" value="1"/>
</dbReference>
<feature type="transmembrane region" description="Helical" evidence="8">
    <location>
        <begin position="223"/>
        <end position="245"/>
    </location>
</feature>
<dbReference type="GeneID" id="115922643"/>
<evidence type="ECO:0000256" key="8">
    <source>
        <dbReference type="SAM" id="Phobius"/>
    </source>
</evidence>
<evidence type="ECO:0000313" key="9">
    <source>
        <dbReference type="EnsemblMetazoa" id="XP_030837770"/>
    </source>
</evidence>
<protein>
    <submittedName>
        <fullName evidence="9">Uncharacterized protein</fullName>
    </submittedName>
</protein>
<evidence type="ECO:0000256" key="3">
    <source>
        <dbReference type="ARBA" id="ARBA00022729"/>
    </source>
</evidence>
<keyword evidence="3" id="KW-0732">Signal</keyword>
<sequence length="259" mass="27865">MTTTEPTTASNMTTSEPTTASDMTTSEPTTASDMTTTASDMTTTVSNMTTTSGTTSTTPSVKSRGTTSAPKARWEVKDKDGKLCMLMDFNGTITDLANDVTEQIPPYASTSKSNCSSSSYSAFVLKFGKWGIVLNFTTRGGSFKLQTISARTSISTTSRFSSVTTDFFDVPLGDYYTCSHFSYSLGSFHLNLTNPSLQPFVQRTEGGDNLGQPYVCRNSHTGIIVGVVIAVIVIIAVIVVTFCVVKRRRNTSSPPYARV</sequence>
<name>A0A7M7NKE5_STRPU</name>
<evidence type="ECO:0000256" key="2">
    <source>
        <dbReference type="ARBA" id="ARBA00022692"/>
    </source>
</evidence>
<keyword evidence="4 8" id="KW-1133">Transmembrane helix</keyword>
<dbReference type="GO" id="GO:0005886">
    <property type="term" value="C:plasma membrane"/>
    <property type="evidence" value="ECO:0000318"/>
    <property type="project" value="GO_Central"/>
</dbReference>
<proteinExistence type="predicted"/>
<reference evidence="9" key="2">
    <citation type="submission" date="2021-01" db="UniProtKB">
        <authorList>
            <consortium name="EnsemblMetazoa"/>
        </authorList>
    </citation>
    <scope>IDENTIFICATION</scope>
</reference>
<dbReference type="Proteomes" id="UP000007110">
    <property type="component" value="Unassembled WGS sequence"/>
</dbReference>
<dbReference type="InterPro" id="IPR002000">
    <property type="entry name" value="Lysosome-assoc_membr_glycop"/>
</dbReference>
<evidence type="ECO:0000256" key="5">
    <source>
        <dbReference type="ARBA" id="ARBA00023136"/>
    </source>
</evidence>
<dbReference type="InParanoid" id="A0A7M7NKE5"/>
<evidence type="ECO:0000256" key="6">
    <source>
        <dbReference type="ARBA" id="ARBA00023180"/>
    </source>
</evidence>
<dbReference type="AlphaFoldDB" id="A0A7M7NKE5"/>
<dbReference type="OrthoDB" id="10215856at2759"/>
<keyword evidence="10" id="KW-1185">Reference proteome</keyword>
<feature type="compositionally biased region" description="Polar residues" evidence="7">
    <location>
        <begin position="1"/>
        <end position="28"/>
    </location>
</feature>
<dbReference type="GO" id="GO:0005765">
    <property type="term" value="C:lysosomal membrane"/>
    <property type="evidence" value="ECO:0000318"/>
    <property type="project" value="GO_Central"/>
</dbReference>
<dbReference type="KEGG" id="spu:115922643"/>
<evidence type="ECO:0000256" key="4">
    <source>
        <dbReference type="ARBA" id="ARBA00022989"/>
    </source>
</evidence>
<evidence type="ECO:0000313" key="10">
    <source>
        <dbReference type="Proteomes" id="UP000007110"/>
    </source>
</evidence>
<dbReference type="EnsemblMetazoa" id="XM_030981910">
    <property type="protein sequence ID" value="XP_030837770"/>
    <property type="gene ID" value="LOC115922643"/>
</dbReference>
<keyword evidence="5 8" id="KW-0472">Membrane</keyword>
<feature type="compositionally biased region" description="Low complexity" evidence="7">
    <location>
        <begin position="29"/>
        <end position="60"/>
    </location>
</feature>
<keyword evidence="2 8" id="KW-0812">Transmembrane</keyword>